<dbReference type="HOGENOM" id="CLU_2574153_0_0_1"/>
<reference evidence="1 2" key="1">
    <citation type="submission" date="2014-04" db="EMBL/GenBank/DDBJ databases">
        <authorList>
            <consortium name="DOE Joint Genome Institute"/>
            <person name="Kuo A."/>
            <person name="Gay G."/>
            <person name="Dore J."/>
            <person name="Kohler A."/>
            <person name="Nagy L.G."/>
            <person name="Floudas D."/>
            <person name="Copeland A."/>
            <person name="Barry K.W."/>
            <person name="Cichocki N."/>
            <person name="Veneault-Fourrey C."/>
            <person name="LaButti K."/>
            <person name="Lindquist E.A."/>
            <person name="Lipzen A."/>
            <person name="Lundell T."/>
            <person name="Morin E."/>
            <person name="Murat C."/>
            <person name="Sun H."/>
            <person name="Tunlid A."/>
            <person name="Henrissat B."/>
            <person name="Grigoriev I.V."/>
            <person name="Hibbett D.S."/>
            <person name="Martin F."/>
            <person name="Nordberg H.P."/>
            <person name="Cantor M.N."/>
            <person name="Hua S.X."/>
        </authorList>
    </citation>
    <scope>NUCLEOTIDE SEQUENCE [LARGE SCALE GENOMIC DNA]</scope>
    <source>
        <strain evidence="2">h7</strain>
    </source>
</reference>
<sequence>MLQPSLRYQGFILKVGVLRNIVNIGLGVNAYPPSPKCLRPIYLHLEGWACLPKERHMVGMGPKNASHRWAIAGVIPRQYSK</sequence>
<reference evidence="2" key="2">
    <citation type="submission" date="2015-01" db="EMBL/GenBank/DDBJ databases">
        <title>Evolutionary Origins and Diversification of the Mycorrhizal Mutualists.</title>
        <authorList>
            <consortium name="DOE Joint Genome Institute"/>
            <consortium name="Mycorrhizal Genomics Consortium"/>
            <person name="Kohler A."/>
            <person name="Kuo A."/>
            <person name="Nagy L.G."/>
            <person name="Floudas D."/>
            <person name="Copeland A."/>
            <person name="Barry K.W."/>
            <person name="Cichocki N."/>
            <person name="Veneault-Fourrey C."/>
            <person name="LaButti K."/>
            <person name="Lindquist E.A."/>
            <person name="Lipzen A."/>
            <person name="Lundell T."/>
            <person name="Morin E."/>
            <person name="Murat C."/>
            <person name="Riley R."/>
            <person name="Ohm R."/>
            <person name="Sun H."/>
            <person name="Tunlid A."/>
            <person name="Henrissat B."/>
            <person name="Grigoriev I.V."/>
            <person name="Hibbett D.S."/>
            <person name="Martin F."/>
        </authorList>
    </citation>
    <scope>NUCLEOTIDE SEQUENCE [LARGE SCALE GENOMIC DNA]</scope>
    <source>
        <strain evidence="2">h7</strain>
    </source>
</reference>
<keyword evidence="2" id="KW-1185">Reference proteome</keyword>
<gene>
    <name evidence="1" type="ORF">M413DRAFT_449560</name>
</gene>
<evidence type="ECO:0000313" key="1">
    <source>
        <dbReference type="EMBL" id="KIM35819.1"/>
    </source>
</evidence>
<dbReference type="EMBL" id="KN831813">
    <property type="protein sequence ID" value="KIM35819.1"/>
    <property type="molecule type" value="Genomic_DNA"/>
</dbReference>
<accession>A0A0C3BUR0</accession>
<dbReference type="Proteomes" id="UP000053424">
    <property type="component" value="Unassembled WGS sequence"/>
</dbReference>
<name>A0A0C3BUR0_HEBCY</name>
<evidence type="ECO:0000313" key="2">
    <source>
        <dbReference type="Proteomes" id="UP000053424"/>
    </source>
</evidence>
<organism evidence="1 2">
    <name type="scientific">Hebeloma cylindrosporum</name>
    <dbReference type="NCBI Taxonomy" id="76867"/>
    <lineage>
        <taxon>Eukaryota</taxon>
        <taxon>Fungi</taxon>
        <taxon>Dikarya</taxon>
        <taxon>Basidiomycota</taxon>
        <taxon>Agaricomycotina</taxon>
        <taxon>Agaricomycetes</taxon>
        <taxon>Agaricomycetidae</taxon>
        <taxon>Agaricales</taxon>
        <taxon>Agaricineae</taxon>
        <taxon>Hymenogastraceae</taxon>
        <taxon>Hebeloma</taxon>
    </lineage>
</organism>
<protein>
    <submittedName>
        <fullName evidence="1">Uncharacterized protein</fullName>
    </submittedName>
</protein>
<dbReference type="AlphaFoldDB" id="A0A0C3BUR0"/>
<proteinExistence type="predicted"/>